<dbReference type="InterPro" id="IPR050266">
    <property type="entry name" value="AB_hydrolase_sf"/>
</dbReference>
<keyword evidence="3" id="KW-1185">Reference proteome</keyword>
<evidence type="ECO:0000259" key="1">
    <source>
        <dbReference type="Pfam" id="PF12697"/>
    </source>
</evidence>
<evidence type="ECO:0000313" key="2">
    <source>
        <dbReference type="EMBL" id="KOG88760.1"/>
    </source>
</evidence>
<dbReference type="InterPro" id="IPR000073">
    <property type="entry name" value="AB_hydrolase_1"/>
</dbReference>
<dbReference type="SUPFAM" id="SSF53474">
    <property type="entry name" value="alpha/beta-Hydrolases"/>
    <property type="match status" value="1"/>
</dbReference>
<gene>
    <name evidence="2" type="ORF">ADK38_18015</name>
</gene>
<feature type="domain" description="AB hydrolase-1" evidence="1">
    <location>
        <begin position="23"/>
        <end position="266"/>
    </location>
</feature>
<keyword evidence="2" id="KW-0378">Hydrolase</keyword>
<dbReference type="EMBL" id="LGUT01001527">
    <property type="protein sequence ID" value="KOG88760.1"/>
    <property type="molecule type" value="Genomic_DNA"/>
</dbReference>
<protein>
    <submittedName>
        <fullName evidence="2">Alpha/beta hydrolase</fullName>
    </submittedName>
</protein>
<name>A0ABR5J5S4_9ACTN</name>
<dbReference type="PANTHER" id="PTHR43798">
    <property type="entry name" value="MONOACYLGLYCEROL LIPASE"/>
    <property type="match status" value="1"/>
</dbReference>
<dbReference type="Proteomes" id="UP000037020">
    <property type="component" value="Unassembled WGS sequence"/>
</dbReference>
<dbReference type="GO" id="GO:0016787">
    <property type="term" value="F:hydrolase activity"/>
    <property type="evidence" value="ECO:0007669"/>
    <property type="project" value="UniProtKB-KW"/>
</dbReference>
<comment type="caution">
    <text evidence="2">The sequence shown here is derived from an EMBL/GenBank/DDBJ whole genome shotgun (WGS) entry which is preliminary data.</text>
</comment>
<evidence type="ECO:0000313" key="3">
    <source>
        <dbReference type="Proteomes" id="UP000037020"/>
    </source>
</evidence>
<reference evidence="2 3" key="1">
    <citation type="submission" date="2015-07" db="EMBL/GenBank/DDBJ databases">
        <authorList>
            <person name="Ju K.-S."/>
            <person name="Doroghazi J.R."/>
            <person name="Metcalf W.W."/>
        </authorList>
    </citation>
    <scope>NUCLEOTIDE SEQUENCE [LARGE SCALE GENOMIC DNA]</scope>
    <source>
        <strain evidence="2 3">NRRL B-3589</strain>
    </source>
</reference>
<proteinExistence type="predicted"/>
<organism evidence="2 3">
    <name type="scientific">Streptomyces varsoviensis</name>
    <dbReference type="NCBI Taxonomy" id="67373"/>
    <lineage>
        <taxon>Bacteria</taxon>
        <taxon>Bacillati</taxon>
        <taxon>Actinomycetota</taxon>
        <taxon>Actinomycetes</taxon>
        <taxon>Kitasatosporales</taxon>
        <taxon>Streptomycetaceae</taxon>
        <taxon>Streptomyces</taxon>
    </lineage>
</organism>
<dbReference type="RefSeq" id="WP_030882970.1">
    <property type="nucleotide sequence ID" value="NZ_JBIRHZ010000013.1"/>
</dbReference>
<dbReference type="Pfam" id="PF12697">
    <property type="entry name" value="Abhydrolase_6"/>
    <property type="match status" value="1"/>
</dbReference>
<accession>A0ABR5J5S4</accession>
<sequence>MPEVELDAGVIDYTDTGGDGEVIVLLHGLGFDESVWDAVVEELRDEFRVVVPVLPIGSHRRPMRPDADLSARGVAMVLADFLDRLDLRDVTLVQNDAGTAQLLVGVRDERVGRLVLSSCEALENYPPGVQGKLLKVASSVPGGLYLLLQSFRVPLLARAPISLGGMAKRRIPDASVRRWYRPLLTSRDIRRDFAKFCRSTVASTYLDAAAKLRNFDRPALVAWGAEDRMMPPATGRRLAALLPRGRYTPIPDARTLVPLDNPVALAVEVRRFMKENPPRLA</sequence>
<dbReference type="InterPro" id="IPR029058">
    <property type="entry name" value="AB_hydrolase_fold"/>
</dbReference>
<dbReference type="Gene3D" id="3.40.50.1820">
    <property type="entry name" value="alpha/beta hydrolase"/>
    <property type="match status" value="1"/>
</dbReference>